<name>A0ABP6NRJ9_9ACTN</name>
<evidence type="ECO:0000256" key="1">
    <source>
        <dbReference type="SAM" id="MobiDB-lite"/>
    </source>
</evidence>
<dbReference type="Proteomes" id="UP001500893">
    <property type="component" value="Unassembled WGS sequence"/>
</dbReference>
<sequence>MTPRPTAAGGATGVPPVSGGHCVKRAKEHAKDTCQLVYLCLLSLSTRTVNGRVPRRGVADHGLSAPLRSRPVPAAAGRLAIAAGPGSVSPNSASGVGNSSRDLGIPPP</sequence>
<comment type="caution">
    <text evidence="2">The sequence shown here is derived from an EMBL/GenBank/DDBJ whole genome shotgun (WGS) entry which is preliminary data.</text>
</comment>
<protein>
    <submittedName>
        <fullName evidence="2">Uncharacterized protein</fullName>
    </submittedName>
</protein>
<dbReference type="EMBL" id="BAAAVM010000078">
    <property type="protein sequence ID" value="GAA3154877.1"/>
    <property type="molecule type" value="Genomic_DNA"/>
</dbReference>
<gene>
    <name evidence="2" type="ORF">GCM10010521_48400</name>
</gene>
<feature type="region of interest" description="Disordered" evidence="1">
    <location>
        <begin position="82"/>
        <end position="108"/>
    </location>
</feature>
<organism evidence="2 3">
    <name type="scientific">Streptomyces rameus</name>
    <dbReference type="NCBI Taxonomy" id="68261"/>
    <lineage>
        <taxon>Bacteria</taxon>
        <taxon>Bacillati</taxon>
        <taxon>Actinomycetota</taxon>
        <taxon>Actinomycetes</taxon>
        <taxon>Kitasatosporales</taxon>
        <taxon>Streptomycetaceae</taxon>
        <taxon>Streptomyces</taxon>
    </lineage>
</organism>
<evidence type="ECO:0000313" key="3">
    <source>
        <dbReference type="Proteomes" id="UP001500893"/>
    </source>
</evidence>
<evidence type="ECO:0000313" key="2">
    <source>
        <dbReference type="EMBL" id="GAA3154877.1"/>
    </source>
</evidence>
<proteinExistence type="predicted"/>
<reference evidence="3" key="1">
    <citation type="journal article" date="2019" name="Int. J. Syst. Evol. Microbiol.">
        <title>The Global Catalogue of Microorganisms (GCM) 10K type strain sequencing project: providing services to taxonomists for standard genome sequencing and annotation.</title>
        <authorList>
            <consortium name="The Broad Institute Genomics Platform"/>
            <consortium name="The Broad Institute Genome Sequencing Center for Infectious Disease"/>
            <person name="Wu L."/>
            <person name="Ma J."/>
        </authorList>
    </citation>
    <scope>NUCLEOTIDE SEQUENCE [LARGE SCALE GENOMIC DNA]</scope>
    <source>
        <strain evidence="3">JCM 11574</strain>
    </source>
</reference>
<accession>A0ABP6NRJ9</accession>
<feature type="compositionally biased region" description="Polar residues" evidence="1">
    <location>
        <begin position="88"/>
        <end position="101"/>
    </location>
</feature>
<keyword evidence="3" id="KW-1185">Reference proteome</keyword>